<dbReference type="AlphaFoldDB" id="A0A372ITN4"/>
<name>A0A372ITN4_9BACT</name>
<proteinExistence type="predicted"/>
<keyword evidence="3" id="KW-1185">Reference proteome</keyword>
<dbReference type="Proteomes" id="UP000264702">
    <property type="component" value="Unassembled WGS sequence"/>
</dbReference>
<comment type="caution">
    <text evidence="2">The sequence shown here is derived from an EMBL/GenBank/DDBJ whole genome shotgun (WGS) entry which is preliminary data.</text>
</comment>
<dbReference type="OrthoDB" id="129419at2"/>
<feature type="domain" description="Putative zinc-finger" evidence="1">
    <location>
        <begin position="3"/>
        <end position="36"/>
    </location>
</feature>
<evidence type="ECO:0000259" key="1">
    <source>
        <dbReference type="Pfam" id="PF13490"/>
    </source>
</evidence>
<dbReference type="RefSeq" id="WP_117297559.1">
    <property type="nucleotide sequence ID" value="NZ_QVQT02000001.1"/>
</dbReference>
<gene>
    <name evidence="2" type="ORF">D0Y96_01490</name>
</gene>
<organism evidence="2 3">
    <name type="scientific">Paracidobacterium acidisoli</name>
    <dbReference type="NCBI Taxonomy" id="2303751"/>
    <lineage>
        <taxon>Bacteria</taxon>
        <taxon>Pseudomonadati</taxon>
        <taxon>Acidobacteriota</taxon>
        <taxon>Terriglobia</taxon>
        <taxon>Terriglobales</taxon>
        <taxon>Acidobacteriaceae</taxon>
        <taxon>Paracidobacterium</taxon>
    </lineage>
</organism>
<evidence type="ECO:0000313" key="3">
    <source>
        <dbReference type="Proteomes" id="UP000264702"/>
    </source>
</evidence>
<dbReference type="EMBL" id="QVQT01000001">
    <property type="protein sequence ID" value="RFU18276.1"/>
    <property type="molecule type" value="Genomic_DNA"/>
</dbReference>
<evidence type="ECO:0000313" key="2">
    <source>
        <dbReference type="EMBL" id="RFU18276.1"/>
    </source>
</evidence>
<dbReference type="InterPro" id="IPR027383">
    <property type="entry name" value="Znf_put"/>
</dbReference>
<reference evidence="2 3" key="1">
    <citation type="submission" date="2018-08" db="EMBL/GenBank/DDBJ databases">
        <title>Acidipila sp. 4G-K13, an acidobacterium isolated from forest soil.</title>
        <authorList>
            <person name="Gao Z.-H."/>
            <person name="Qiu L.-H."/>
        </authorList>
    </citation>
    <scope>NUCLEOTIDE SEQUENCE [LARGE SCALE GENOMIC DNA]</scope>
    <source>
        <strain evidence="2 3">4G-K13</strain>
    </source>
</reference>
<sequence>MTCTEFIAQLDDLLDNNVAAPLRADLEEHLRGCEHCVITLNTTRKTIEIYRSHEIYELPGELRDRLQKAILAKCRKC</sequence>
<accession>A0A372ITN4</accession>
<protein>
    <submittedName>
        <fullName evidence="2">Zf-HC2 domain-containing protein</fullName>
    </submittedName>
</protein>
<dbReference type="Pfam" id="PF13490">
    <property type="entry name" value="zf-HC2"/>
    <property type="match status" value="1"/>
</dbReference>